<comment type="cofactor">
    <cofactor evidence="1">
        <name>Mg(2+)</name>
        <dbReference type="ChEBI" id="CHEBI:18420"/>
    </cofactor>
</comment>
<dbReference type="PANTHER" id="PTHR46173">
    <property type="entry name" value="CCA TRNA NUCLEOTIDYLTRANSFERASE 1, MITOCHONDRIAL"/>
    <property type="match status" value="1"/>
</dbReference>
<keyword evidence="6" id="KW-0547">Nucleotide-binding</keyword>
<evidence type="ECO:0000256" key="5">
    <source>
        <dbReference type="ARBA" id="ARBA00022723"/>
    </source>
</evidence>
<dbReference type="PANTHER" id="PTHR46173:SF1">
    <property type="entry name" value="CCA TRNA NUCLEOTIDYLTRANSFERASE 1, MITOCHONDRIAL"/>
    <property type="match status" value="1"/>
</dbReference>
<evidence type="ECO:0000256" key="1">
    <source>
        <dbReference type="ARBA" id="ARBA00001946"/>
    </source>
</evidence>
<name>A0A3S1DDQ8_9BACL</name>
<dbReference type="GO" id="GO:0008033">
    <property type="term" value="P:tRNA processing"/>
    <property type="evidence" value="ECO:0007669"/>
    <property type="project" value="UniProtKB-KW"/>
</dbReference>
<accession>A0A3S1DDQ8</accession>
<evidence type="ECO:0000256" key="4">
    <source>
        <dbReference type="ARBA" id="ARBA00022695"/>
    </source>
</evidence>
<feature type="domain" description="Poly A polymerase head" evidence="10">
    <location>
        <begin position="29"/>
        <end position="149"/>
    </location>
</feature>
<comment type="caution">
    <text evidence="13">The sequence shown here is derived from an EMBL/GenBank/DDBJ whole genome shotgun (WGS) entry which is preliminary data.</text>
</comment>
<keyword evidence="5" id="KW-0479">Metal-binding</keyword>
<dbReference type="InterPro" id="IPR050264">
    <property type="entry name" value="Bact_CCA-adding_enz_type3_sf"/>
</dbReference>
<dbReference type="GO" id="GO:0000049">
    <property type="term" value="F:tRNA binding"/>
    <property type="evidence" value="ECO:0007669"/>
    <property type="project" value="TreeGrafter"/>
</dbReference>
<dbReference type="Proteomes" id="UP000272464">
    <property type="component" value="Unassembled WGS sequence"/>
</dbReference>
<feature type="domain" description="CCA-adding enzyme C-terminal" evidence="12">
    <location>
        <begin position="369"/>
        <end position="427"/>
    </location>
</feature>
<dbReference type="GO" id="GO:0004810">
    <property type="term" value="F:CCA tRNA nucleotidyltransferase activity"/>
    <property type="evidence" value="ECO:0007669"/>
    <property type="project" value="UniProtKB-EC"/>
</dbReference>
<dbReference type="SUPFAM" id="SSF81891">
    <property type="entry name" value="Poly A polymerase C-terminal region-like"/>
    <property type="match status" value="1"/>
</dbReference>
<keyword evidence="4 13" id="KW-0548">Nucleotidyltransferase</keyword>
<keyword evidence="14" id="KW-1185">Reference proteome</keyword>
<keyword evidence="7" id="KW-0460">Magnesium</keyword>
<evidence type="ECO:0000259" key="10">
    <source>
        <dbReference type="Pfam" id="PF01743"/>
    </source>
</evidence>
<dbReference type="Gene3D" id="1.10.246.80">
    <property type="match status" value="1"/>
</dbReference>
<dbReference type="SUPFAM" id="SSF81301">
    <property type="entry name" value="Nucleotidyltransferase"/>
    <property type="match status" value="1"/>
</dbReference>
<dbReference type="OrthoDB" id="9805698at2"/>
<dbReference type="Gene3D" id="1.10.3090.10">
    <property type="entry name" value="cca-adding enzyme, domain 2"/>
    <property type="match status" value="1"/>
</dbReference>
<evidence type="ECO:0000313" key="13">
    <source>
        <dbReference type="EMBL" id="RUT36607.1"/>
    </source>
</evidence>
<evidence type="ECO:0000256" key="8">
    <source>
        <dbReference type="ARBA" id="ARBA00022884"/>
    </source>
</evidence>
<dbReference type="GO" id="GO:0046872">
    <property type="term" value="F:metal ion binding"/>
    <property type="evidence" value="ECO:0007669"/>
    <property type="project" value="UniProtKB-KW"/>
</dbReference>
<evidence type="ECO:0000256" key="6">
    <source>
        <dbReference type="ARBA" id="ARBA00022741"/>
    </source>
</evidence>
<comment type="similarity">
    <text evidence="9">Belongs to the tRNA nucleotidyltransferase/poly(A) polymerase family.</text>
</comment>
<evidence type="ECO:0000259" key="11">
    <source>
        <dbReference type="Pfam" id="PF12627"/>
    </source>
</evidence>
<keyword evidence="2 9" id="KW-0808">Transferase</keyword>
<dbReference type="InterPro" id="IPR032828">
    <property type="entry name" value="PolyA_RNA-bd"/>
</dbReference>
<keyword evidence="3" id="KW-0819">tRNA processing</keyword>
<dbReference type="EMBL" id="RZNX01000001">
    <property type="protein sequence ID" value="RUT36607.1"/>
    <property type="molecule type" value="Genomic_DNA"/>
</dbReference>
<dbReference type="Pfam" id="PF12627">
    <property type="entry name" value="PolyA_pol_RNAbd"/>
    <property type="match status" value="1"/>
</dbReference>
<dbReference type="Pfam" id="PF13735">
    <property type="entry name" value="tRNA_NucTran2_2"/>
    <property type="match status" value="1"/>
</dbReference>
<dbReference type="InterPro" id="IPR043519">
    <property type="entry name" value="NT_sf"/>
</dbReference>
<dbReference type="EC" id="2.7.7.72" evidence="13"/>
<evidence type="ECO:0000256" key="9">
    <source>
        <dbReference type="RuleBase" id="RU003953"/>
    </source>
</evidence>
<feature type="domain" description="tRNA nucleotidyltransferase/poly(A) polymerase RNA and SrmB- binding" evidence="11">
    <location>
        <begin position="176"/>
        <end position="230"/>
    </location>
</feature>
<dbReference type="CDD" id="cd05398">
    <property type="entry name" value="NT_ClassII-CCAase"/>
    <property type="match status" value="1"/>
</dbReference>
<evidence type="ECO:0000259" key="12">
    <source>
        <dbReference type="Pfam" id="PF13735"/>
    </source>
</evidence>
<keyword evidence="8 9" id="KW-0694">RNA-binding</keyword>
<reference evidence="13 14" key="1">
    <citation type="submission" date="2018-12" db="EMBL/GenBank/DDBJ databases">
        <authorList>
            <person name="Sun L."/>
            <person name="Chen Z."/>
        </authorList>
    </citation>
    <scope>NUCLEOTIDE SEQUENCE [LARGE SCALE GENOMIC DNA]</scope>
    <source>
        <strain evidence="13 14">3-5-3</strain>
    </source>
</reference>
<evidence type="ECO:0000256" key="7">
    <source>
        <dbReference type="ARBA" id="ARBA00022842"/>
    </source>
</evidence>
<sequence length="437" mass="49748">MKKWNQVDSLMVSAGEEVLRRIGEAGYVAYWVGGCVRDEVMGRPVHDMDIATSARPERVTQLFERCIPTGLQHGTVTVLIQKQAFEVTTFRKETEYEDHRRPASVEFVDAVLEDLKRRDFTMNAMAMDLEGKLIDPFHGREDIKAGVIRCVGKADERFEEDALRMLRAIRFASVFGFTPILSTWRAIIRNRDKMRYIALERIRAEFEKILYGPDPQRGLELLRRSRLLEYSKLPIKAAQVHSELLECLHLLPAEPVELRLSLLVQGLGIESQSILGLLKQWTFSNRDSEQAAAIARFDQELMEHLHTLSSVPDEERENLIRPYWISLQLAFGKYTAGLWISRMRILIKSSKTVNGASLLSAELLDLLEVWYASIPVHQVRELVVKGNEVLEKAGRPGGPWLGVLMKQLLYAVASGAIPNNKEALLNEVKRMVKSIES</sequence>
<organism evidence="13 14">
    <name type="scientific">Paenibacillus zeisoli</name>
    <dbReference type="NCBI Taxonomy" id="2496267"/>
    <lineage>
        <taxon>Bacteria</taxon>
        <taxon>Bacillati</taxon>
        <taxon>Bacillota</taxon>
        <taxon>Bacilli</taxon>
        <taxon>Bacillales</taxon>
        <taxon>Paenibacillaceae</taxon>
        <taxon>Paenibacillus</taxon>
    </lineage>
</organism>
<dbReference type="Pfam" id="PF01743">
    <property type="entry name" value="PolyA_pol"/>
    <property type="match status" value="1"/>
</dbReference>
<dbReference type="NCBIfam" id="NF009814">
    <property type="entry name" value="PRK13299.1"/>
    <property type="match status" value="1"/>
</dbReference>
<proteinExistence type="inferred from homology"/>
<dbReference type="InterPro" id="IPR032810">
    <property type="entry name" value="CCA-adding_enz_C"/>
</dbReference>
<protein>
    <submittedName>
        <fullName evidence="13">CCA tRNA nucleotidyltransferase</fullName>
        <ecNumber evidence="13">2.7.7.72</ecNumber>
    </submittedName>
</protein>
<dbReference type="AlphaFoldDB" id="A0A3S1DDQ8"/>
<dbReference type="InterPro" id="IPR002646">
    <property type="entry name" value="PolA_pol_head_dom"/>
</dbReference>
<dbReference type="Gene3D" id="3.30.460.10">
    <property type="entry name" value="Beta Polymerase, domain 2"/>
    <property type="match status" value="1"/>
</dbReference>
<dbReference type="GO" id="GO:0000166">
    <property type="term" value="F:nucleotide binding"/>
    <property type="evidence" value="ECO:0007669"/>
    <property type="project" value="UniProtKB-KW"/>
</dbReference>
<dbReference type="RefSeq" id="WP_127198297.1">
    <property type="nucleotide sequence ID" value="NZ_RZNX01000001.1"/>
</dbReference>
<gene>
    <name evidence="13" type="ORF">EJP77_03420</name>
</gene>
<evidence type="ECO:0000313" key="14">
    <source>
        <dbReference type="Proteomes" id="UP000272464"/>
    </source>
</evidence>
<dbReference type="PROSITE" id="PS51257">
    <property type="entry name" value="PROKAR_LIPOPROTEIN"/>
    <property type="match status" value="1"/>
</dbReference>
<evidence type="ECO:0000256" key="3">
    <source>
        <dbReference type="ARBA" id="ARBA00022694"/>
    </source>
</evidence>
<evidence type="ECO:0000256" key="2">
    <source>
        <dbReference type="ARBA" id="ARBA00022679"/>
    </source>
</evidence>